<dbReference type="InterPro" id="IPR007433">
    <property type="entry name" value="DUF481"/>
</dbReference>
<protein>
    <recommendedName>
        <fullName evidence="3">DUF481 domain-containing protein</fullName>
    </recommendedName>
</protein>
<evidence type="ECO:0000313" key="2">
    <source>
        <dbReference type="Proteomes" id="UP000077177"/>
    </source>
</evidence>
<proteinExistence type="predicted"/>
<dbReference type="AlphaFoldDB" id="A0A172TQA7"/>
<evidence type="ECO:0008006" key="3">
    <source>
        <dbReference type="Google" id="ProtNLM"/>
    </source>
</evidence>
<reference evidence="2" key="1">
    <citation type="submission" date="2015-01" db="EMBL/GenBank/DDBJ databases">
        <title>Flavisolibacter sp./LCS9/ whole genome sequencing.</title>
        <authorList>
            <person name="Kim M.K."/>
            <person name="Srinivasan S."/>
            <person name="Lee J.-J."/>
        </authorList>
    </citation>
    <scope>NUCLEOTIDE SEQUENCE [LARGE SCALE GENOMIC DNA]</scope>
    <source>
        <strain evidence="2">LCS9</strain>
    </source>
</reference>
<dbReference type="Proteomes" id="UP000077177">
    <property type="component" value="Chromosome"/>
</dbReference>
<dbReference type="RefSeq" id="WP_066401280.1">
    <property type="nucleotide sequence ID" value="NZ_CP011390.1"/>
</dbReference>
<dbReference type="OrthoDB" id="666658at2"/>
<dbReference type="Pfam" id="PF04338">
    <property type="entry name" value="DUF481"/>
    <property type="match status" value="1"/>
</dbReference>
<accession>A0A172TQA7</accession>
<reference evidence="1 2" key="2">
    <citation type="journal article" date="2016" name="Int. J. Syst. Evol. Microbiol.">
        <title>Flavisolibacter tropicus sp. nov., isolated from tropical soil.</title>
        <authorList>
            <person name="Lee J.J."/>
            <person name="Kang M.S."/>
            <person name="Kim G.S."/>
            <person name="Lee C.S."/>
            <person name="Lim S."/>
            <person name="Lee J."/>
            <person name="Roh S.H."/>
            <person name="Kang H."/>
            <person name="Ha J.M."/>
            <person name="Bae S."/>
            <person name="Jung H.Y."/>
            <person name="Kim M.K."/>
        </authorList>
    </citation>
    <scope>NUCLEOTIDE SEQUENCE [LARGE SCALE GENOMIC DNA]</scope>
    <source>
        <strain evidence="1 2">LCS9</strain>
    </source>
</reference>
<sequence>MFRQLQVIFVLIILSWQVDIHAQSRRDTLYLFNGQIFIGYVKGANLGVLTFDEMDLKYIKIRMYKIKRINTARRFKIETLDKHFYYGYLKPSSQENWVKIVSDEKDTIEMKITDLGVILALENKFLTRLNGSLSAGFSFTKANEEGQVNFSTNLYYPMKRFGHQLSLSTIGSIDSSKYSRDKEDGSLFSIYSVTPSWYLAGSFVYQRNLELSLARRYQELIGGGNKLVSKTDMQVLFTSGISFNQEKSTTGIINDLLLEVPVILKLNYFKYHQPNIQISSTNSAFFSLSQKDRVRFDANIYFSWELARRFYLTLSPYANYDSKPPEGDSNFDYGSAISISFQF</sequence>
<gene>
    <name evidence="1" type="ORF">SY85_00510</name>
</gene>
<dbReference type="KEGG" id="fla:SY85_00510"/>
<dbReference type="EMBL" id="CP011390">
    <property type="protein sequence ID" value="ANE49210.1"/>
    <property type="molecule type" value="Genomic_DNA"/>
</dbReference>
<evidence type="ECO:0000313" key="1">
    <source>
        <dbReference type="EMBL" id="ANE49210.1"/>
    </source>
</evidence>
<organism evidence="1 2">
    <name type="scientific">Flavisolibacter tropicus</name>
    <dbReference type="NCBI Taxonomy" id="1492898"/>
    <lineage>
        <taxon>Bacteria</taxon>
        <taxon>Pseudomonadati</taxon>
        <taxon>Bacteroidota</taxon>
        <taxon>Chitinophagia</taxon>
        <taxon>Chitinophagales</taxon>
        <taxon>Chitinophagaceae</taxon>
        <taxon>Flavisolibacter</taxon>
    </lineage>
</organism>
<keyword evidence="2" id="KW-1185">Reference proteome</keyword>
<name>A0A172TQA7_9BACT</name>